<evidence type="ECO:0000313" key="1">
    <source>
        <dbReference type="EMBL" id="KAJ8029655.1"/>
    </source>
</evidence>
<dbReference type="EMBL" id="JAIZAY010000014">
    <property type="protein sequence ID" value="KAJ8029655.1"/>
    <property type="molecule type" value="Genomic_DNA"/>
</dbReference>
<accession>A0A9Q1H200</accession>
<dbReference type="Proteomes" id="UP001152320">
    <property type="component" value="Chromosome 14"/>
</dbReference>
<evidence type="ECO:0000313" key="2">
    <source>
        <dbReference type="Proteomes" id="UP001152320"/>
    </source>
</evidence>
<sequence>MRMRRVKFTTSLTVLCSQSSLDSTVDQLMATLNHSHAWTVILFVNSRTTHSKSIEIT</sequence>
<protein>
    <submittedName>
        <fullName evidence="1">Uncharacterized protein</fullName>
    </submittedName>
</protein>
<organism evidence="1 2">
    <name type="scientific">Holothuria leucospilota</name>
    <name type="common">Black long sea cucumber</name>
    <name type="synonym">Mertensiothuria leucospilota</name>
    <dbReference type="NCBI Taxonomy" id="206669"/>
    <lineage>
        <taxon>Eukaryota</taxon>
        <taxon>Metazoa</taxon>
        <taxon>Echinodermata</taxon>
        <taxon>Eleutherozoa</taxon>
        <taxon>Echinozoa</taxon>
        <taxon>Holothuroidea</taxon>
        <taxon>Aspidochirotacea</taxon>
        <taxon>Aspidochirotida</taxon>
        <taxon>Holothuriidae</taxon>
        <taxon>Holothuria</taxon>
    </lineage>
</organism>
<keyword evidence="2" id="KW-1185">Reference proteome</keyword>
<reference evidence="1" key="1">
    <citation type="submission" date="2021-10" db="EMBL/GenBank/DDBJ databases">
        <title>Tropical sea cucumber genome reveals ecological adaptation and Cuvierian tubules defense mechanism.</title>
        <authorList>
            <person name="Chen T."/>
        </authorList>
    </citation>
    <scope>NUCLEOTIDE SEQUENCE</scope>
    <source>
        <strain evidence="1">Nanhai2018</strain>
        <tissue evidence="1">Muscle</tissue>
    </source>
</reference>
<comment type="caution">
    <text evidence="1">The sequence shown here is derived from an EMBL/GenBank/DDBJ whole genome shotgun (WGS) entry which is preliminary data.</text>
</comment>
<proteinExistence type="predicted"/>
<name>A0A9Q1H200_HOLLE</name>
<dbReference type="AlphaFoldDB" id="A0A9Q1H200"/>
<gene>
    <name evidence="1" type="ORF">HOLleu_29101</name>
</gene>